<sequence>MSLKSAVDLKRLSNLVRLSAHVGWEQVSRPKYTSTLQVPSSAETLTPEWLTDLFCREVPGAEVVGFDRVGGSDGTSSRRALRIQYNRAGEDADLPTRVFTKSAKSLRSRLTLGPGGKIDNEIGFYLSVRPKLDIEAPRAWYAAHHRPSGRALIVLDDVAAQRDADFYDPFHHVNREQAESMVRLMAGYHGPMWNNPTLNRQEFPWLRSTFEYQTGLNQAIPFEQNSANGIARAASVIPDELLGRDQELWNAHMRAIEISSKETPTMLHWDMHIGNWYAIGSEMGLSDWGMVKGQWAGDVSYALSSALTVEDRRAWEEDLIKLYVAELANHGGPLLDFDKAWLAYRQQMLHAFYFWVYTIGAGALQPNMQPDDISLVNIERMASAVADLKSVAAVDE</sequence>
<dbReference type="Gene3D" id="3.90.1200.10">
    <property type="match status" value="1"/>
</dbReference>
<organism evidence="1 2">
    <name type="scientific">Rhodococcus opacus</name>
    <name type="common">Nocardia opaca</name>
    <dbReference type="NCBI Taxonomy" id="37919"/>
    <lineage>
        <taxon>Bacteria</taxon>
        <taxon>Bacillati</taxon>
        <taxon>Actinomycetota</taxon>
        <taxon>Actinomycetes</taxon>
        <taxon>Mycobacteriales</taxon>
        <taxon>Nocardiaceae</taxon>
        <taxon>Rhodococcus</taxon>
    </lineage>
</organism>
<name>A0A076EZQ8_RHOOP</name>
<gene>
    <name evidence="1" type="ORF">EP51_43040</name>
</gene>
<evidence type="ECO:0008006" key="3">
    <source>
        <dbReference type="Google" id="ProtNLM"/>
    </source>
</evidence>
<dbReference type="SUPFAM" id="SSF56112">
    <property type="entry name" value="Protein kinase-like (PK-like)"/>
    <property type="match status" value="1"/>
</dbReference>
<dbReference type="Proteomes" id="UP000028488">
    <property type="component" value="Plasmid pPDG2"/>
</dbReference>
<dbReference type="RefSeq" id="WP_128970210.1">
    <property type="nucleotide sequence ID" value="NZ_CP008949.1"/>
</dbReference>
<evidence type="ECO:0000313" key="1">
    <source>
        <dbReference type="EMBL" id="AII10913.1"/>
    </source>
</evidence>
<protein>
    <recommendedName>
        <fullName evidence="3">Aminoglycoside phosphotransferase domain-containing protein</fullName>
    </recommendedName>
</protein>
<accession>A0A076EZQ8</accession>
<keyword evidence="1" id="KW-0614">Plasmid</keyword>
<reference evidence="1 2" key="1">
    <citation type="submission" date="2014-07" db="EMBL/GenBank/DDBJ databases">
        <title>Genome Sequence of Rhodococcus opacus Strain R7, a Biodegrader of Mono- and Polycyclic Aromatic Hydrocarbons.</title>
        <authorList>
            <person name="Di Gennaro P."/>
            <person name="Zampolli J."/>
            <person name="Presti I."/>
            <person name="Cappelletti M."/>
            <person name="D'Ursi P."/>
            <person name="Orro A."/>
            <person name="Mezzelani A."/>
            <person name="Milanesi L."/>
        </authorList>
    </citation>
    <scope>NUCLEOTIDE SEQUENCE [LARGE SCALE GENOMIC DNA]</scope>
    <source>
        <strain evidence="1 2">R7</strain>
        <plasmid evidence="1">pPDG2</plasmid>
    </source>
</reference>
<proteinExistence type="predicted"/>
<dbReference type="EMBL" id="CP008949">
    <property type="protein sequence ID" value="AII10913.1"/>
    <property type="molecule type" value="Genomic_DNA"/>
</dbReference>
<dbReference type="AlphaFoldDB" id="A0A076EZQ8"/>
<dbReference type="InterPro" id="IPR011009">
    <property type="entry name" value="Kinase-like_dom_sf"/>
</dbReference>
<evidence type="ECO:0000313" key="2">
    <source>
        <dbReference type="Proteomes" id="UP000028488"/>
    </source>
</evidence>
<geneLocation type="plasmid" evidence="1 2">
    <name>pPDG2</name>
</geneLocation>